<gene>
    <name evidence="2" type="ORF">A2438_05265</name>
</gene>
<sequence length="139" mass="16226">MKQLTVKEVEYLAYRLAKELLSYNEPIPDFGTRFPNILESCLATPFQSFGGKSLYPSLLAKASILLYLMIKNHPFQNENKRIAITTLLIFLFKNNKWLEVETKKLYDFTMHITTSLPEIKDETLLAIEKFLQIHLVEKK</sequence>
<dbReference type="Gene3D" id="1.20.120.1870">
    <property type="entry name" value="Fic/DOC protein, Fido domain"/>
    <property type="match status" value="1"/>
</dbReference>
<dbReference type="InterPro" id="IPR053737">
    <property type="entry name" value="Type_II_TA_Toxin"/>
</dbReference>
<dbReference type="InterPro" id="IPR036597">
    <property type="entry name" value="Fido-like_dom_sf"/>
</dbReference>
<accession>A0A1F4U4M0</accession>
<proteinExistence type="predicted"/>
<dbReference type="PROSITE" id="PS51459">
    <property type="entry name" value="FIDO"/>
    <property type="match status" value="1"/>
</dbReference>
<protein>
    <recommendedName>
        <fullName evidence="1">Fido domain-containing protein</fullName>
    </recommendedName>
</protein>
<evidence type="ECO:0000259" key="1">
    <source>
        <dbReference type="PROSITE" id="PS51459"/>
    </source>
</evidence>
<dbReference type="Pfam" id="PF02661">
    <property type="entry name" value="Fic"/>
    <property type="match status" value="1"/>
</dbReference>
<dbReference type="Proteomes" id="UP000179242">
    <property type="component" value="Unassembled WGS sequence"/>
</dbReference>
<comment type="caution">
    <text evidence="2">The sequence shown here is derived from an EMBL/GenBank/DDBJ whole genome shotgun (WGS) entry which is preliminary data.</text>
</comment>
<dbReference type="SUPFAM" id="SSF140931">
    <property type="entry name" value="Fic-like"/>
    <property type="match status" value="1"/>
</dbReference>
<evidence type="ECO:0000313" key="3">
    <source>
        <dbReference type="Proteomes" id="UP000179242"/>
    </source>
</evidence>
<dbReference type="InterPro" id="IPR003812">
    <property type="entry name" value="Fido"/>
</dbReference>
<evidence type="ECO:0000313" key="2">
    <source>
        <dbReference type="EMBL" id="OGC39904.1"/>
    </source>
</evidence>
<reference evidence="2 3" key="1">
    <citation type="journal article" date="2016" name="Nat. Commun.">
        <title>Thousands of microbial genomes shed light on interconnected biogeochemical processes in an aquifer system.</title>
        <authorList>
            <person name="Anantharaman K."/>
            <person name="Brown C.T."/>
            <person name="Hug L.A."/>
            <person name="Sharon I."/>
            <person name="Castelle C.J."/>
            <person name="Probst A.J."/>
            <person name="Thomas B.C."/>
            <person name="Singh A."/>
            <person name="Wilkins M.J."/>
            <person name="Karaoz U."/>
            <person name="Brodie E.L."/>
            <person name="Williams K.H."/>
            <person name="Hubbard S.S."/>
            <person name="Banfield J.F."/>
        </authorList>
    </citation>
    <scope>NUCLEOTIDE SEQUENCE [LARGE SCALE GENOMIC DNA]</scope>
</reference>
<feature type="domain" description="Fido" evidence="1">
    <location>
        <begin position="4"/>
        <end position="133"/>
    </location>
</feature>
<organism evidence="2 3">
    <name type="scientific">candidate division WOR-1 bacterium RIFOXYC2_FULL_46_14</name>
    <dbReference type="NCBI Taxonomy" id="1802587"/>
    <lineage>
        <taxon>Bacteria</taxon>
        <taxon>Bacillati</taxon>
        <taxon>Saganbacteria</taxon>
    </lineage>
</organism>
<dbReference type="AlphaFoldDB" id="A0A1F4U4M0"/>
<dbReference type="EMBL" id="MEUJ01000005">
    <property type="protein sequence ID" value="OGC39904.1"/>
    <property type="molecule type" value="Genomic_DNA"/>
</dbReference>
<name>A0A1F4U4M0_UNCSA</name>